<evidence type="ECO:0000313" key="3">
    <source>
        <dbReference type="Proteomes" id="UP001432322"/>
    </source>
</evidence>
<proteinExistence type="predicted"/>
<feature type="domain" description="Neurotransmitter-gated ion-channel ligand-binding" evidence="1">
    <location>
        <begin position="96"/>
        <end position="203"/>
    </location>
</feature>
<dbReference type="Gene3D" id="2.70.170.10">
    <property type="entry name" value="Neurotransmitter-gated ion-channel ligand-binding domain"/>
    <property type="match status" value="1"/>
</dbReference>
<dbReference type="Proteomes" id="UP001432322">
    <property type="component" value="Unassembled WGS sequence"/>
</dbReference>
<dbReference type="GO" id="GO:0005230">
    <property type="term" value="F:extracellular ligand-gated monoatomic ion channel activity"/>
    <property type="evidence" value="ECO:0007669"/>
    <property type="project" value="InterPro"/>
</dbReference>
<dbReference type="EMBL" id="BTSY01000005">
    <property type="protein sequence ID" value="GMT27581.1"/>
    <property type="molecule type" value="Genomic_DNA"/>
</dbReference>
<gene>
    <name evidence="2" type="ORF">PFISCL1PPCAC_18878</name>
</gene>
<organism evidence="2 3">
    <name type="scientific">Pristionchus fissidentatus</name>
    <dbReference type="NCBI Taxonomy" id="1538716"/>
    <lineage>
        <taxon>Eukaryota</taxon>
        <taxon>Metazoa</taxon>
        <taxon>Ecdysozoa</taxon>
        <taxon>Nematoda</taxon>
        <taxon>Chromadorea</taxon>
        <taxon>Rhabditida</taxon>
        <taxon>Rhabditina</taxon>
        <taxon>Diplogasteromorpha</taxon>
        <taxon>Diplogasteroidea</taxon>
        <taxon>Neodiplogasteridae</taxon>
        <taxon>Pristionchus</taxon>
    </lineage>
</organism>
<evidence type="ECO:0000259" key="1">
    <source>
        <dbReference type="Pfam" id="PF02931"/>
    </source>
</evidence>
<comment type="caution">
    <text evidence="2">The sequence shown here is derived from an EMBL/GenBank/DDBJ whole genome shotgun (WGS) entry which is preliminary data.</text>
</comment>
<dbReference type="GO" id="GO:0016020">
    <property type="term" value="C:membrane"/>
    <property type="evidence" value="ECO:0007669"/>
    <property type="project" value="InterPro"/>
</dbReference>
<sequence length="204" mass="22484">FFIASSYRTVYKVFPLVITHCILILCEHVATVGSSLLASFSPFSRNFGDALEDSPSNSALTEIGFSNSSSSLVILNSLKTKIKEATDQMPFTCDNNGCDDVMVNITIFSHQLISMAESDGETTSMVQFAYQYIHPYIQWDPLSYNGIDSVVVDNDSLWMPNINACNFASEEIENGDDNGELKVFCNGTVSAITTRITTQFCAFD</sequence>
<dbReference type="Pfam" id="PF02931">
    <property type="entry name" value="Neur_chan_LBD"/>
    <property type="match status" value="1"/>
</dbReference>
<evidence type="ECO:0000313" key="2">
    <source>
        <dbReference type="EMBL" id="GMT27581.1"/>
    </source>
</evidence>
<feature type="non-terminal residue" evidence="2">
    <location>
        <position position="204"/>
    </location>
</feature>
<feature type="non-terminal residue" evidence="2">
    <location>
        <position position="1"/>
    </location>
</feature>
<dbReference type="AlphaFoldDB" id="A0AAV5W6W9"/>
<reference evidence="2" key="1">
    <citation type="submission" date="2023-10" db="EMBL/GenBank/DDBJ databases">
        <title>Genome assembly of Pristionchus species.</title>
        <authorList>
            <person name="Yoshida K."/>
            <person name="Sommer R.J."/>
        </authorList>
    </citation>
    <scope>NUCLEOTIDE SEQUENCE</scope>
    <source>
        <strain evidence="2">RS5133</strain>
    </source>
</reference>
<dbReference type="InterPro" id="IPR036734">
    <property type="entry name" value="Neur_chan_lig-bd_sf"/>
</dbReference>
<keyword evidence="3" id="KW-1185">Reference proteome</keyword>
<name>A0AAV5W6W9_9BILA</name>
<protein>
    <recommendedName>
        <fullName evidence="1">Neurotransmitter-gated ion-channel ligand-binding domain-containing protein</fullName>
    </recommendedName>
</protein>
<dbReference type="InterPro" id="IPR006202">
    <property type="entry name" value="Neur_chan_lig-bd"/>
</dbReference>
<accession>A0AAV5W6W9</accession>
<dbReference type="SUPFAM" id="SSF63712">
    <property type="entry name" value="Nicotinic receptor ligand binding domain-like"/>
    <property type="match status" value="1"/>
</dbReference>